<dbReference type="Proteomes" id="UP001157006">
    <property type="component" value="Chromosome 3"/>
</dbReference>
<evidence type="ECO:0000256" key="1">
    <source>
        <dbReference type="SAM" id="Phobius"/>
    </source>
</evidence>
<keyword evidence="1" id="KW-1133">Transmembrane helix</keyword>
<evidence type="ECO:0000313" key="3">
    <source>
        <dbReference type="Proteomes" id="UP001157006"/>
    </source>
</evidence>
<organism evidence="2 3">
    <name type="scientific">Vicia faba</name>
    <name type="common">Broad bean</name>
    <name type="synonym">Faba vulgaris</name>
    <dbReference type="NCBI Taxonomy" id="3906"/>
    <lineage>
        <taxon>Eukaryota</taxon>
        <taxon>Viridiplantae</taxon>
        <taxon>Streptophyta</taxon>
        <taxon>Embryophyta</taxon>
        <taxon>Tracheophyta</taxon>
        <taxon>Spermatophyta</taxon>
        <taxon>Magnoliopsida</taxon>
        <taxon>eudicotyledons</taxon>
        <taxon>Gunneridae</taxon>
        <taxon>Pentapetalae</taxon>
        <taxon>rosids</taxon>
        <taxon>fabids</taxon>
        <taxon>Fabales</taxon>
        <taxon>Fabaceae</taxon>
        <taxon>Papilionoideae</taxon>
        <taxon>50 kb inversion clade</taxon>
        <taxon>NPAAA clade</taxon>
        <taxon>Hologalegina</taxon>
        <taxon>IRL clade</taxon>
        <taxon>Fabeae</taxon>
        <taxon>Vicia</taxon>
    </lineage>
</organism>
<keyword evidence="1" id="KW-0812">Transmembrane</keyword>
<proteinExistence type="predicted"/>
<feature type="transmembrane region" description="Helical" evidence="1">
    <location>
        <begin position="58"/>
        <end position="77"/>
    </location>
</feature>
<reference evidence="2 3" key="1">
    <citation type="submission" date="2023-01" db="EMBL/GenBank/DDBJ databases">
        <authorList>
            <person name="Kreplak J."/>
        </authorList>
    </citation>
    <scope>NUCLEOTIDE SEQUENCE [LARGE SCALE GENOMIC DNA]</scope>
</reference>
<gene>
    <name evidence="2" type="ORF">VFH_III042200</name>
</gene>
<keyword evidence="3" id="KW-1185">Reference proteome</keyword>
<evidence type="ECO:0000313" key="2">
    <source>
        <dbReference type="EMBL" id="CAI8602483.1"/>
    </source>
</evidence>
<sequence length="145" mass="16879">MKYHSQTRHNHLRKRNNNHDIKKRIQTVKVVRRQGISSAESHNGCDVLPSRVLLLLDSIFVLILMMMVSYLLWLLLIHNTFKKKDLHLAHKVLDISSKPTILSYFTFRSRFFDSVLVRFGCAGINALNLQFSYGRSWCSWSCGSL</sequence>
<keyword evidence="1" id="KW-0472">Membrane</keyword>
<protein>
    <submittedName>
        <fullName evidence="2">Uncharacterized protein</fullName>
    </submittedName>
</protein>
<name>A0AAV0ZYA9_VICFA</name>
<dbReference type="AlphaFoldDB" id="A0AAV0ZYA9"/>
<dbReference type="EMBL" id="OX451738">
    <property type="protein sequence ID" value="CAI8602483.1"/>
    <property type="molecule type" value="Genomic_DNA"/>
</dbReference>
<accession>A0AAV0ZYA9</accession>